<protein>
    <submittedName>
        <fullName evidence="1">Uncharacterized protein</fullName>
    </submittedName>
</protein>
<evidence type="ECO:0000313" key="2">
    <source>
        <dbReference type="Proteomes" id="UP001159405"/>
    </source>
</evidence>
<accession>A0ABN8QQB1</accession>
<evidence type="ECO:0000313" key="1">
    <source>
        <dbReference type="EMBL" id="CAH3166951.1"/>
    </source>
</evidence>
<feature type="non-terminal residue" evidence="1">
    <location>
        <position position="257"/>
    </location>
</feature>
<name>A0ABN8QQB1_9CNID</name>
<sequence length="257" mass="29874">MSATVCKGKYCIIHKEGLKNDDDHLISPQSYDSWATLLEAAEIRKHEALLQIARNAQEGEVPEIFYHRKCRSAFTIKRDLESLKRKRALEEDAHEDETLLERPRKRSPTSLSRVYYKECIFCERPKYQHPEESEPKNDAEYDAVSDLFSFIRNDVLDAQVVVTMIELTKKLESFLQSRGTEKLQESTKKHLRKKLESEFGSTLEIFPDEKGKLLVIPVNLDIKETVKKMVNLEKKVMSFKSQATEMQRIVDQSAEHL</sequence>
<dbReference type="EMBL" id="CALNXK010000139">
    <property type="protein sequence ID" value="CAH3166951.1"/>
    <property type="molecule type" value="Genomic_DNA"/>
</dbReference>
<reference evidence="1 2" key="1">
    <citation type="submission" date="2022-05" db="EMBL/GenBank/DDBJ databases">
        <authorList>
            <consortium name="Genoscope - CEA"/>
            <person name="William W."/>
        </authorList>
    </citation>
    <scope>NUCLEOTIDE SEQUENCE [LARGE SCALE GENOMIC DNA]</scope>
</reference>
<organism evidence="1 2">
    <name type="scientific">Porites lobata</name>
    <dbReference type="NCBI Taxonomy" id="104759"/>
    <lineage>
        <taxon>Eukaryota</taxon>
        <taxon>Metazoa</taxon>
        <taxon>Cnidaria</taxon>
        <taxon>Anthozoa</taxon>
        <taxon>Hexacorallia</taxon>
        <taxon>Scleractinia</taxon>
        <taxon>Fungiina</taxon>
        <taxon>Poritidae</taxon>
        <taxon>Porites</taxon>
    </lineage>
</organism>
<dbReference type="Proteomes" id="UP001159405">
    <property type="component" value="Unassembled WGS sequence"/>
</dbReference>
<comment type="caution">
    <text evidence="1">The sequence shown here is derived from an EMBL/GenBank/DDBJ whole genome shotgun (WGS) entry which is preliminary data.</text>
</comment>
<gene>
    <name evidence="1" type="ORF">PLOB_00007943</name>
</gene>
<keyword evidence="2" id="KW-1185">Reference proteome</keyword>
<proteinExistence type="predicted"/>